<dbReference type="SUPFAM" id="SSF55174">
    <property type="entry name" value="Alpha-L RNA-binding motif"/>
    <property type="match status" value="1"/>
</dbReference>
<dbReference type="PROSITE" id="PS50889">
    <property type="entry name" value="S4"/>
    <property type="match status" value="1"/>
</dbReference>
<dbReference type="RefSeq" id="WP_231602591.1">
    <property type="nucleotide sequence ID" value="NZ_SJPM01000001.1"/>
</dbReference>
<keyword evidence="4" id="KW-1185">Reference proteome</keyword>
<evidence type="ECO:0000256" key="2">
    <source>
        <dbReference type="SAM" id="MobiDB-lite"/>
    </source>
</evidence>
<keyword evidence="1" id="KW-0694">RNA-binding</keyword>
<dbReference type="CDD" id="cd00165">
    <property type="entry name" value="S4"/>
    <property type="match status" value="1"/>
</dbReference>
<evidence type="ECO:0000256" key="1">
    <source>
        <dbReference type="PROSITE-ProRule" id="PRU00182"/>
    </source>
</evidence>
<dbReference type="Pfam" id="PF13275">
    <property type="entry name" value="S4_2"/>
    <property type="match status" value="1"/>
</dbReference>
<protein>
    <submittedName>
        <fullName evidence="3">Ribosome-associated protein</fullName>
    </submittedName>
</protein>
<sequence length="91" mass="10206">MNLPADRPESESSRSESTPPNPEPMIRLDDFMKAAGMVGTGGEAKIRIQAGEVIVNDEVETRRRRQLHTGDEVNWNDQIWLVELTDDDPSS</sequence>
<evidence type="ECO:0000313" key="4">
    <source>
        <dbReference type="Proteomes" id="UP000316213"/>
    </source>
</evidence>
<accession>A0A5C6AVV1</accession>
<feature type="region of interest" description="Disordered" evidence="2">
    <location>
        <begin position="1"/>
        <end position="26"/>
    </location>
</feature>
<organism evidence="3 4">
    <name type="scientific">Neorhodopirellula pilleata</name>
    <dbReference type="NCBI Taxonomy" id="2714738"/>
    <lineage>
        <taxon>Bacteria</taxon>
        <taxon>Pseudomonadati</taxon>
        <taxon>Planctomycetota</taxon>
        <taxon>Planctomycetia</taxon>
        <taxon>Pirellulales</taxon>
        <taxon>Pirellulaceae</taxon>
        <taxon>Neorhodopirellula</taxon>
    </lineage>
</organism>
<reference evidence="3 4" key="1">
    <citation type="submission" date="2019-02" db="EMBL/GenBank/DDBJ databases">
        <title>Deep-cultivation of Planctomycetes and their phenomic and genomic characterization uncovers novel biology.</title>
        <authorList>
            <person name="Wiegand S."/>
            <person name="Jogler M."/>
            <person name="Boedeker C."/>
            <person name="Pinto D."/>
            <person name="Vollmers J."/>
            <person name="Rivas-Marin E."/>
            <person name="Kohn T."/>
            <person name="Peeters S.H."/>
            <person name="Heuer A."/>
            <person name="Rast P."/>
            <person name="Oberbeckmann S."/>
            <person name="Bunk B."/>
            <person name="Jeske O."/>
            <person name="Meyerdierks A."/>
            <person name="Storesund J.E."/>
            <person name="Kallscheuer N."/>
            <person name="Luecker S."/>
            <person name="Lage O.M."/>
            <person name="Pohl T."/>
            <person name="Merkel B.J."/>
            <person name="Hornburger P."/>
            <person name="Mueller R.-W."/>
            <person name="Bruemmer F."/>
            <person name="Labrenz M."/>
            <person name="Spormann A.M."/>
            <person name="Op Den Camp H."/>
            <person name="Overmann J."/>
            <person name="Amann R."/>
            <person name="Jetten M.S.M."/>
            <person name="Mascher T."/>
            <person name="Medema M.H."/>
            <person name="Devos D.P."/>
            <person name="Kaster A.-K."/>
            <person name="Ovreas L."/>
            <person name="Rohde M."/>
            <person name="Galperin M.Y."/>
            <person name="Jogler C."/>
        </authorList>
    </citation>
    <scope>NUCLEOTIDE SEQUENCE [LARGE SCALE GENOMIC DNA]</scope>
    <source>
        <strain evidence="3 4">Pla100</strain>
    </source>
</reference>
<dbReference type="GO" id="GO:0003723">
    <property type="term" value="F:RNA binding"/>
    <property type="evidence" value="ECO:0007669"/>
    <property type="project" value="UniProtKB-KW"/>
</dbReference>
<name>A0A5C6AVV1_9BACT</name>
<gene>
    <name evidence="3" type="ORF">Pla100_04980</name>
</gene>
<dbReference type="Gene3D" id="3.10.290.10">
    <property type="entry name" value="RNA-binding S4 domain"/>
    <property type="match status" value="1"/>
</dbReference>
<evidence type="ECO:0000313" key="3">
    <source>
        <dbReference type="EMBL" id="TWU03571.1"/>
    </source>
</evidence>
<dbReference type="AlphaFoldDB" id="A0A5C6AVV1"/>
<proteinExistence type="predicted"/>
<feature type="compositionally biased region" description="Basic and acidic residues" evidence="2">
    <location>
        <begin position="1"/>
        <end position="14"/>
    </location>
</feature>
<dbReference type="EMBL" id="SJPM01000001">
    <property type="protein sequence ID" value="TWU03571.1"/>
    <property type="molecule type" value="Genomic_DNA"/>
</dbReference>
<dbReference type="Proteomes" id="UP000316213">
    <property type="component" value="Unassembled WGS sequence"/>
</dbReference>
<comment type="caution">
    <text evidence="3">The sequence shown here is derived from an EMBL/GenBank/DDBJ whole genome shotgun (WGS) entry which is preliminary data.</text>
</comment>
<dbReference type="InterPro" id="IPR036986">
    <property type="entry name" value="S4_RNA-bd_sf"/>
</dbReference>